<evidence type="ECO:0000313" key="2">
    <source>
        <dbReference type="Proteomes" id="UP000030645"/>
    </source>
</evidence>
<accession>W9RJX4</accession>
<organism evidence="1 2">
    <name type="scientific">Morus notabilis</name>
    <dbReference type="NCBI Taxonomy" id="981085"/>
    <lineage>
        <taxon>Eukaryota</taxon>
        <taxon>Viridiplantae</taxon>
        <taxon>Streptophyta</taxon>
        <taxon>Embryophyta</taxon>
        <taxon>Tracheophyta</taxon>
        <taxon>Spermatophyta</taxon>
        <taxon>Magnoliopsida</taxon>
        <taxon>eudicotyledons</taxon>
        <taxon>Gunneridae</taxon>
        <taxon>Pentapetalae</taxon>
        <taxon>rosids</taxon>
        <taxon>fabids</taxon>
        <taxon>Rosales</taxon>
        <taxon>Moraceae</taxon>
        <taxon>Moreae</taxon>
        <taxon>Morus</taxon>
    </lineage>
</organism>
<sequence>MLRMSGYTVVATRRGGHVTVARHWANFTARMDGVERGGFKRRNILWLGSAEARTSGVGMS</sequence>
<dbReference type="Proteomes" id="UP000030645">
    <property type="component" value="Unassembled WGS sequence"/>
</dbReference>
<name>W9RJX4_9ROSA</name>
<evidence type="ECO:0000313" key="1">
    <source>
        <dbReference type="EMBL" id="EXB77068.1"/>
    </source>
</evidence>
<proteinExistence type="predicted"/>
<keyword evidence="2" id="KW-1185">Reference proteome</keyword>
<dbReference type="EMBL" id="KE344740">
    <property type="protein sequence ID" value="EXB77068.1"/>
    <property type="molecule type" value="Genomic_DNA"/>
</dbReference>
<protein>
    <submittedName>
        <fullName evidence="1">Uncharacterized protein</fullName>
    </submittedName>
</protein>
<reference evidence="2" key="1">
    <citation type="submission" date="2013-01" db="EMBL/GenBank/DDBJ databases">
        <title>Draft Genome Sequence of a Mulberry Tree, Morus notabilis C.K. Schneid.</title>
        <authorList>
            <person name="He N."/>
            <person name="Zhao S."/>
        </authorList>
    </citation>
    <scope>NUCLEOTIDE SEQUENCE</scope>
</reference>
<gene>
    <name evidence="1" type="ORF">L484_014195</name>
</gene>
<dbReference type="AlphaFoldDB" id="W9RJX4"/>